<dbReference type="AlphaFoldDB" id="A0A8J5N080"/>
<keyword evidence="2" id="KW-1185">Reference proteome</keyword>
<gene>
    <name evidence="1" type="ORF">Hamer_G013293</name>
</gene>
<protein>
    <submittedName>
        <fullName evidence="1">Uncharacterized protein</fullName>
    </submittedName>
</protein>
<organism evidence="1 2">
    <name type="scientific">Homarus americanus</name>
    <name type="common">American lobster</name>
    <dbReference type="NCBI Taxonomy" id="6706"/>
    <lineage>
        <taxon>Eukaryota</taxon>
        <taxon>Metazoa</taxon>
        <taxon>Ecdysozoa</taxon>
        <taxon>Arthropoda</taxon>
        <taxon>Crustacea</taxon>
        <taxon>Multicrustacea</taxon>
        <taxon>Malacostraca</taxon>
        <taxon>Eumalacostraca</taxon>
        <taxon>Eucarida</taxon>
        <taxon>Decapoda</taxon>
        <taxon>Pleocyemata</taxon>
        <taxon>Astacidea</taxon>
        <taxon>Nephropoidea</taxon>
        <taxon>Nephropidae</taxon>
        <taxon>Homarus</taxon>
    </lineage>
</organism>
<dbReference type="EMBL" id="JAHLQT010015640">
    <property type="protein sequence ID" value="KAG7169672.1"/>
    <property type="molecule type" value="Genomic_DNA"/>
</dbReference>
<proteinExistence type="predicted"/>
<evidence type="ECO:0000313" key="2">
    <source>
        <dbReference type="Proteomes" id="UP000747542"/>
    </source>
</evidence>
<comment type="caution">
    <text evidence="1">The sequence shown here is derived from an EMBL/GenBank/DDBJ whole genome shotgun (WGS) entry which is preliminary data.</text>
</comment>
<evidence type="ECO:0000313" key="1">
    <source>
        <dbReference type="EMBL" id="KAG7169672.1"/>
    </source>
</evidence>
<name>A0A8J5N080_HOMAM</name>
<sequence length="192" mass="22521">MATEISDKLLKVVKGLRNSDKDDKKQRGVPANKKELEEWRQIQEFCKLPKRGQEAFFRFLRDDFYPEDKDIVDVPVTAKNMTTISGRYQFWLKYQGFEVGNIIELYVYRKMPRNDEVDERGPCFNDAMKCHDTYKGNGGTSNMKDYLEETEKDAERVDTFVSGLVEAMEPELRTYFQSFLKDLDDKLKPVKA</sequence>
<accession>A0A8J5N080</accession>
<dbReference type="Proteomes" id="UP000747542">
    <property type="component" value="Unassembled WGS sequence"/>
</dbReference>
<dbReference type="OrthoDB" id="6339125at2759"/>
<reference evidence="1" key="1">
    <citation type="journal article" date="2021" name="Sci. Adv.">
        <title>The American lobster genome reveals insights on longevity, neural, and immune adaptations.</title>
        <authorList>
            <person name="Polinski J.M."/>
            <person name="Zimin A.V."/>
            <person name="Clark K.F."/>
            <person name="Kohn A.B."/>
            <person name="Sadowski N."/>
            <person name="Timp W."/>
            <person name="Ptitsyn A."/>
            <person name="Khanna P."/>
            <person name="Romanova D.Y."/>
            <person name="Williams P."/>
            <person name="Greenwood S.J."/>
            <person name="Moroz L.L."/>
            <person name="Walt D.R."/>
            <person name="Bodnar A.G."/>
        </authorList>
    </citation>
    <scope>NUCLEOTIDE SEQUENCE</scope>
    <source>
        <strain evidence="1">GMGI-L3</strain>
    </source>
</reference>